<dbReference type="EMBL" id="ML004429">
    <property type="protein sequence ID" value="RKP32808.1"/>
    <property type="molecule type" value="Genomic_DNA"/>
</dbReference>
<dbReference type="InterPro" id="IPR005828">
    <property type="entry name" value="MFS_sugar_transport-like"/>
</dbReference>
<feature type="domain" description="Major facilitator superfamily (MFS) profile" evidence="9">
    <location>
        <begin position="13"/>
        <end position="468"/>
    </location>
</feature>
<evidence type="ECO:0000256" key="3">
    <source>
        <dbReference type="ARBA" id="ARBA00022448"/>
    </source>
</evidence>
<dbReference type="Gene3D" id="1.20.1250.20">
    <property type="entry name" value="MFS general substrate transporter like domains"/>
    <property type="match status" value="1"/>
</dbReference>
<dbReference type="PROSITE" id="PS50850">
    <property type="entry name" value="MFS"/>
    <property type="match status" value="1"/>
</dbReference>
<sequence length="478" mass="51891">MAKATLTPRVLEMVAIVAMGSLQFGYHMAELNAPQDVLSCTLSVPGNIPYNKTFFGSHEYKKCIPLSSEQIGLVTSIFSIGGLIGSFYVGSIADKIGRKRTALVHNLILFVGSFLNAVANTFPVFFCGRFIAGVGAGSAIVITSLVINEIAPAQYKGFLGSMNQFSINIGILLAQALALWLCTDNSWRYLLLTGSVIAALSFAAILLYMNESPVWLYNNGHSIEAFKVLHSLRGDDYSDSRNEMNSWKSQIDRDDLEGLLSENGSSSRSVATVALGEYLRLLEYNNSKLVATGILVLQQFCGINSIIFYGVSVLTSIFPDAAIIINCMISIVNAVITFASASLIDRLGRKPLLQTSVLFMGIASILLGFGITTQNALCSVVGTFVYISFFAIGLGPIPFLLVGEVTQTNAKASAQSWGVTMNWVATFVVGFLFPVLKNSWIGAGVYYIFAAMCALTFFFVQKYVPETKGKNTYEEVWI</sequence>
<protein>
    <submittedName>
        <fullName evidence="10">General substrate transporter</fullName>
    </submittedName>
</protein>
<evidence type="ECO:0000256" key="4">
    <source>
        <dbReference type="ARBA" id="ARBA00022692"/>
    </source>
</evidence>
<feature type="transmembrane region" description="Helical" evidence="8">
    <location>
        <begin position="289"/>
        <end position="311"/>
    </location>
</feature>
<keyword evidence="4 8" id="KW-0812">Transmembrane</keyword>
<accession>A0A4P9ZII7</accession>
<evidence type="ECO:0000256" key="1">
    <source>
        <dbReference type="ARBA" id="ARBA00004141"/>
    </source>
</evidence>
<feature type="transmembrane region" description="Helical" evidence="8">
    <location>
        <begin position="439"/>
        <end position="460"/>
    </location>
</feature>
<evidence type="ECO:0000256" key="8">
    <source>
        <dbReference type="SAM" id="Phobius"/>
    </source>
</evidence>
<feature type="transmembrane region" description="Helical" evidence="8">
    <location>
        <begin position="383"/>
        <end position="402"/>
    </location>
</feature>
<keyword evidence="3 7" id="KW-0813">Transport</keyword>
<dbReference type="Pfam" id="PF00083">
    <property type="entry name" value="Sugar_tr"/>
    <property type="match status" value="1"/>
</dbReference>
<name>A0A4P9ZII7_9ASCO</name>
<dbReference type="InterPro" id="IPR020846">
    <property type="entry name" value="MFS_dom"/>
</dbReference>
<feature type="transmembrane region" description="Helical" evidence="8">
    <location>
        <begin position="187"/>
        <end position="209"/>
    </location>
</feature>
<dbReference type="NCBIfam" id="TIGR00879">
    <property type="entry name" value="SP"/>
    <property type="match status" value="1"/>
</dbReference>
<dbReference type="PANTHER" id="PTHR23503">
    <property type="entry name" value="SOLUTE CARRIER FAMILY 2"/>
    <property type="match status" value="1"/>
</dbReference>
<evidence type="ECO:0000256" key="7">
    <source>
        <dbReference type="RuleBase" id="RU003346"/>
    </source>
</evidence>
<evidence type="ECO:0000313" key="10">
    <source>
        <dbReference type="EMBL" id="RKP32808.1"/>
    </source>
</evidence>
<evidence type="ECO:0000313" key="11">
    <source>
        <dbReference type="Proteomes" id="UP000268321"/>
    </source>
</evidence>
<feature type="transmembrane region" description="Helical" evidence="8">
    <location>
        <begin position="356"/>
        <end position="377"/>
    </location>
</feature>
<dbReference type="PANTHER" id="PTHR23503:SF8">
    <property type="entry name" value="FACILITATED GLUCOSE TRANSPORTER PROTEIN 1"/>
    <property type="match status" value="1"/>
</dbReference>
<evidence type="ECO:0000256" key="6">
    <source>
        <dbReference type="ARBA" id="ARBA00023136"/>
    </source>
</evidence>
<feature type="transmembrane region" description="Helical" evidence="8">
    <location>
        <begin position="130"/>
        <end position="151"/>
    </location>
</feature>
<reference evidence="11" key="1">
    <citation type="journal article" date="2018" name="Nat. Microbiol.">
        <title>Leveraging single-cell genomics to expand the fungal tree of life.</title>
        <authorList>
            <person name="Ahrendt S.R."/>
            <person name="Quandt C.A."/>
            <person name="Ciobanu D."/>
            <person name="Clum A."/>
            <person name="Salamov A."/>
            <person name="Andreopoulos B."/>
            <person name="Cheng J.F."/>
            <person name="Woyke T."/>
            <person name="Pelin A."/>
            <person name="Henrissat B."/>
            <person name="Reynolds N.K."/>
            <person name="Benny G.L."/>
            <person name="Smith M.E."/>
            <person name="James T.Y."/>
            <person name="Grigoriev I.V."/>
        </authorList>
    </citation>
    <scope>NUCLEOTIDE SEQUENCE [LARGE SCALE GENOMIC DNA]</scope>
    <source>
        <strain evidence="11">Baker2002</strain>
    </source>
</reference>
<gene>
    <name evidence="10" type="ORF">METBISCDRAFT_11550</name>
</gene>
<organism evidence="10 11">
    <name type="scientific">Metschnikowia bicuspidata</name>
    <dbReference type="NCBI Taxonomy" id="27322"/>
    <lineage>
        <taxon>Eukaryota</taxon>
        <taxon>Fungi</taxon>
        <taxon>Dikarya</taxon>
        <taxon>Ascomycota</taxon>
        <taxon>Saccharomycotina</taxon>
        <taxon>Pichiomycetes</taxon>
        <taxon>Metschnikowiaceae</taxon>
        <taxon>Metschnikowia</taxon>
    </lineage>
</organism>
<feature type="transmembrane region" description="Helical" evidence="8">
    <location>
        <begin position="163"/>
        <end position="181"/>
    </location>
</feature>
<dbReference type="GO" id="GO:0015149">
    <property type="term" value="F:hexose transmembrane transporter activity"/>
    <property type="evidence" value="ECO:0007669"/>
    <property type="project" value="TreeGrafter"/>
</dbReference>
<evidence type="ECO:0000256" key="5">
    <source>
        <dbReference type="ARBA" id="ARBA00022989"/>
    </source>
</evidence>
<dbReference type="Proteomes" id="UP000268321">
    <property type="component" value="Unassembled WGS sequence"/>
</dbReference>
<proteinExistence type="inferred from homology"/>
<dbReference type="AlphaFoldDB" id="A0A4P9ZII7"/>
<dbReference type="OrthoDB" id="4540492at2759"/>
<keyword evidence="11" id="KW-1185">Reference proteome</keyword>
<evidence type="ECO:0000256" key="2">
    <source>
        <dbReference type="ARBA" id="ARBA00010992"/>
    </source>
</evidence>
<comment type="subcellular location">
    <subcellularLocation>
        <location evidence="1">Membrane</location>
        <topology evidence="1">Multi-pass membrane protein</topology>
    </subcellularLocation>
</comment>
<feature type="transmembrane region" description="Helical" evidence="8">
    <location>
        <begin position="414"/>
        <end position="433"/>
    </location>
</feature>
<dbReference type="InterPro" id="IPR003663">
    <property type="entry name" value="Sugar/inositol_transpt"/>
</dbReference>
<feature type="transmembrane region" description="Helical" evidence="8">
    <location>
        <begin position="102"/>
        <end position="124"/>
    </location>
</feature>
<feature type="transmembrane region" description="Helical" evidence="8">
    <location>
        <begin position="323"/>
        <end position="344"/>
    </location>
</feature>
<dbReference type="SUPFAM" id="SSF103473">
    <property type="entry name" value="MFS general substrate transporter"/>
    <property type="match status" value="1"/>
</dbReference>
<keyword evidence="5 8" id="KW-1133">Transmembrane helix</keyword>
<keyword evidence="6 8" id="KW-0472">Membrane</keyword>
<dbReference type="InterPro" id="IPR045263">
    <property type="entry name" value="GLUT"/>
</dbReference>
<dbReference type="InterPro" id="IPR036259">
    <property type="entry name" value="MFS_trans_sf"/>
</dbReference>
<comment type="similarity">
    <text evidence="2 7">Belongs to the major facilitator superfamily. Sugar transporter (TC 2.A.1.1) family.</text>
</comment>
<dbReference type="PRINTS" id="PR00171">
    <property type="entry name" value="SUGRTRNSPORT"/>
</dbReference>
<feature type="transmembrane region" description="Helical" evidence="8">
    <location>
        <begin position="71"/>
        <end position="90"/>
    </location>
</feature>
<evidence type="ECO:0000259" key="9">
    <source>
        <dbReference type="PROSITE" id="PS50850"/>
    </source>
</evidence>
<dbReference type="GO" id="GO:0016020">
    <property type="term" value="C:membrane"/>
    <property type="evidence" value="ECO:0007669"/>
    <property type="project" value="UniProtKB-SubCell"/>
</dbReference>